<sequence>MDHGDHHSPGMDHGGGEGMCAPGQRSCSPSPPACKMSMLWNRETENICIVFRSWQITNRTSLLLSLLIIVLLGVAYEGLKAAIRNHDARLAIKYHIHPTDAAGAASTGGHRRRASLLPSSHSRTPSGPTGLGTSANLSSRRATSSHLDDSSTALRKQRRRFVPPLLISRAAQVHRSLLYGLSVALSMFLMLIFMTYNADLISAVLAGAVIGHYLFSRDLGHIVDGVDKGPACH</sequence>
<comment type="similarity">
    <text evidence="4">Belongs to the copper transporter (Ctr) (TC 1.A.56) family. SLC31A subfamily.</text>
</comment>
<reference evidence="6 7" key="1">
    <citation type="journal article" date="2018" name="Mol. Biol. Evol.">
        <title>Broad Genomic Sampling Reveals a Smut Pathogenic Ancestry of the Fungal Clade Ustilaginomycotina.</title>
        <authorList>
            <person name="Kijpornyongpan T."/>
            <person name="Mondo S.J."/>
            <person name="Barry K."/>
            <person name="Sandor L."/>
            <person name="Lee J."/>
            <person name="Lipzen A."/>
            <person name="Pangilinan J."/>
            <person name="LaButti K."/>
            <person name="Hainaut M."/>
            <person name="Henrissat B."/>
            <person name="Grigoriev I.V."/>
            <person name="Spatafora J.W."/>
            <person name="Aime M.C."/>
        </authorList>
    </citation>
    <scope>NUCLEOTIDE SEQUENCE [LARGE SCALE GENOMIC DNA]</scope>
    <source>
        <strain evidence="6 7">MCA 4658</strain>
    </source>
</reference>
<evidence type="ECO:0000256" key="5">
    <source>
        <dbReference type="SAM" id="MobiDB-lite"/>
    </source>
</evidence>
<dbReference type="RefSeq" id="XP_025372183.1">
    <property type="nucleotide sequence ID" value="XM_025513082.1"/>
</dbReference>
<protein>
    <recommendedName>
        <fullName evidence="4">Copper transport protein</fullName>
    </recommendedName>
</protein>
<feature type="region of interest" description="Disordered" evidence="5">
    <location>
        <begin position="1"/>
        <end position="23"/>
    </location>
</feature>
<dbReference type="STRING" id="1522189.A0A316WAM9"/>
<accession>A0A316WAM9</accession>
<dbReference type="PANTHER" id="PTHR12483">
    <property type="entry name" value="SOLUTE CARRIER FAMILY 31 COPPER TRANSPORTERS"/>
    <property type="match status" value="1"/>
</dbReference>
<keyword evidence="2 4" id="KW-1133">Transmembrane helix</keyword>
<evidence type="ECO:0000313" key="6">
    <source>
        <dbReference type="EMBL" id="PWN45023.1"/>
    </source>
</evidence>
<feature type="compositionally biased region" description="Polar residues" evidence="5">
    <location>
        <begin position="117"/>
        <end position="154"/>
    </location>
</feature>
<proteinExistence type="inferred from homology"/>
<keyword evidence="1 4" id="KW-0812">Transmembrane</keyword>
<keyword evidence="4" id="KW-0187">Copper transport</keyword>
<keyword evidence="4" id="KW-0813">Transport</keyword>
<gene>
    <name evidence="6" type="ORF">IE81DRAFT_320616</name>
</gene>
<dbReference type="GeneID" id="37034952"/>
<dbReference type="AlphaFoldDB" id="A0A316WAM9"/>
<evidence type="ECO:0000256" key="3">
    <source>
        <dbReference type="ARBA" id="ARBA00023136"/>
    </source>
</evidence>
<dbReference type="OrthoDB" id="161814at2759"/>
<evidence type="ECO:0000313" key="7">
    <source>
        <dbReference type="Proteomes" id="UP000245783"/>
    </source>
</evidence>
<feature type="transmembrane region" description="Helical" evidence="4">
    <location>
        <begin position="176"/>
        <end position="194"/>
    </location>
</feature>
<dbReference type="PANTHER" id="PTHR12483:SF115">
    <property type="entry name" value="COPPER TRANSPORT PROTEIN"/>
    <property type="match status" value="1"/>
</dbReference>
<name>A0A316WAM9_9BASI</name>
<keyword evidence="4" id="KW-0406">Ion transport</keyword>
<dbReference type="EMBL" id="KZ819357">
    <property type="protein sequence ID" value="PWN45023.1"/>
    <property type="molecule type" value="Genomic_DNA"/>
</dbReference>
<organism evidence="6 7">
    <name type="scientific">Ceraceosorus guamensis</name>
    <dbReference type="NCBI Taxonomy" id="1522189"/>
    <lineage>
        <taxon>Eukaryota</taxon>
        <taxon>Fungi</taxon>
        <taxon>Dikarya</taxon>
        <taxon>Basidiomycota</taxon>
        <taxon>Ustilaginomycotina</taxon>
        <taxon>Exobasidiomycetes</taxon>
        <taxon>Ceraceosorales</taxon>
        <taxon>Ceraceosoraceae</taxon>
        <taxon>Ceraceosorus</taxon>
    </lineage>
</organism>
<dbReference type="FunCoup" id="A0A316WAM9">
    <property type="interactions" value="121"/>
</dbReference>
<evidence type="ECO:0000256" key="1">
    <source>
        <dbReference type="ARBA" id="ARBA00022692"/>
    </source>
</evidence>
<dbReference type="InParanoid" id="A0A316WAM9"/>
<dbReference type="Proteomes" id="UP000245783">
    <property type="component" value="Unassembled WGS sequence"/>
</dbReference>
<feature type="compositionally biased region" description="Basic and acidic residues" evidence="5">
    <location>
        <begin position="1"/>
        <end position="10"/>
    </location>
</feature>
<feature type="transmembrane region" description="Helical" evidence="4">
    <location>
        <begin position="61"/>
        <end position="79"/>
    </location>
</feature>
<evidence type="ECO:0000256" key="4">
    <source>
        <dbReference type="RuleBase" id="RU367022"/>
    </source>
</evidence>
<evidence type="ECO:0000256" key="2">
    <source>
        <dbReference type="ARBA" id="ARBA00022989"/>
    </source>
</evidence>
<dbReference type="GO" id="GO:0016020">
    <property type="term" value="C:membrane"/>
    <property type="evidence" value="ECO:0007669"/>
    <property type="project" value="UniProtKB-SubCell"/>
</dbReference>
<keyword evidence="4" id="KW-0186">Copper</keyword>
<dbReference type="InterPro" id="IPR007274">
    <property type="entry name" value="Cop_transporter"/>
</dbReference>
<keyword evidence="7" id="KW-1185">Reference proteome</keyword>
<dbReference type="GO" id="GO:0005375">
    <property type="term" value="F:copper ion transmembrane transporter activity"/>
    <property type="evidence" value="ECO:0007669"/>
    <property type="project" value="UniProtKB-UniRule"/>
</dbReference>
<comment type="subcellular location">
    <subcellularLocation>
        <location evidence="4">Membrane</location>
        <topology evidence="4">Multi-pass membrane protein</topology>
    </subcellularLocation>
</comment>
<dbReference type="Pfam" id="PF04145">
    <property type="entry name" value="Ctr"/>
    <property type="match status" value="1"/>
</dbReference>
<feature type="region of interest" description="Disordered" evidence="5">
    <location>
        <begin position="101"/>
        <end position="154"/>
    </location>
</feature>
<keyword evidence="3 4" id="KW-0472">Membrane</keyword>